<feature type="domain" description="N-acetyltransferase" evidence="1">
    <location>
        <begin position="3"/>
        <end position="157"/>
    </location>
</feature>
<dbReference type="InterPro" id="IPR000182">
    <property type="entry name" value="GNAT_dom"/>
</dbReference>
<reference evidence="3" key="1">
    <citation type="submission" date="2015-12" db="EMBL/GenBank/DDBJ databases">
        <authorList>
            <person name="Lauer A."/>
            <person name="Humrighouse B."/>
            <person name="Loparev V."/>
            <person name="Shewmaker P.L."/>
            <person name="Whitney A.M."/>
            <person name="McLaughlin R.W."/>
        </authorList>
    </citation>
    <scope>NUCLEOTIDE SEQUENCE [LARGE SCALE GENOMIC DNA]</scope>
    <source>
        <strain evidence="3">LMG 26678</strain>
    </source>
</reference>
<dbReference type="RefSeq" id="WP_208928176.1">
    <property type="nucleotide sequence ID" value="NZ_CP013655.1"/>
</dbReference>
<dbReference type="CDD" id="cd04301">
    <property type="entry name" value="NAT_SF"/>
    <property type="match status" value="1"/>
</dbReference>
<evidence type="ECO:0000259" key="1">
    <source>
        <dbReference type="PROSITE" id="PS51186"/>
    </source>
</evidence>
<dbReference type="EMBL" id="CP013655">
    <property type="protein sequence ID" value="ALS38644.1"/>
    <property type="molecule type" value="Genomic_DNA"/>
</dbReference>
<evidence type="ECO:0000313" key="3">
    <source>
        <dbReference type="Proteomes" id="UP000067523"/>
    </source>
</evidence>
<dbReference type="GO" id="GO:0016747">
    <property type="term" value="F:acyltransferase activity, transferring groups other than amino-acyl groups"/>
    <property type="evidence" value="ECO:0007669"/>
    <property type="project" value="InterPro"/>
</dbReference>
<organism evidence="2 3">
    <name type="scientific">Enterococcus rotai</name>
    <dbReference type="NCBI Taxonomy" id="118060"/>
    <lineage>
        <taxon>Bacteria</taxon>
        <taxon>Bacillati</taxon>
        <taxon>Bacillota</taxon>
        <taxon>Bacilli</taxon>
        <taxon>Lactobacillales</taxon>
        <taxon>Enterococcaceae</taxon>
        <taxon>Enterococcus</taxon>
    </lineage>
</organism>
<dbReference type="AlphaFoldDB" id="A0A0U2VZ92"/>
<dbReference type="STRING" id="118060.ATZ35_16260"/>
<proteinExistence type="predicted"/>
<sequence length="157" mass="17999">MALIIRPFNNNDAPKIALLLKRNFLEINSNDYPLVQMHKLAAEYTPEKISTQAIFGHTYVAEINDTLVGTGTICPFWNSQTESIILSLFVQPEFHGQGIGSAIMKYLEQDEFYLRANRIEVPASRTAKEFYLHLGYQLKHAEGIEDENGYIRMEKRC</sequence>
<dbReference type="InterPro" id="IPR052564">
    <property type="entry name" value="N-acetyltrans/Recomb-assoc"/>
</dbReference>
<dbReference type="KEGG" id="erx:ATZ35_16260"/>
<dbReference type="PANTHER" id="PTHR43451">
    <property type="entry name" value="ACETYLTRANSFERASE (GNAT) FAMILY PROTEIN"/>
    <property type="match status" value="1"/>
</dbReference>
<evidence type="ECO:0000313" key="2">
    <source>
        <dbReference type="EMBL" id="ALS38644.1"/>
    </source>
</evidence>
<name>A0A0U2VZ92_9ENTE</name>
<keyword evidence="3" id="KW-1185">Reference proteome</keyword>
<dbReference type="InterPro" id="IPR016181">
    <property type="entry name" value="Acyl_CoA_acyltransferase"/>
</dbReference>
<dbReference type="PROSITE" id="PS51186">
    <property type="entry name" value="GNAT"/>
    <property type="match status" value="1"/>
</dbReference>
<dbReference type="Pfam" id="PF13508">
    <property type="entry name" value="Acetyltransf_7"/>
    <property type="match status" value="1"/>
</dbReference>
<dbReference type="Gene3D" id="3.40.630.30">
    <property type="match status" value="1"/>
</dbReference>
<gene>
    <name evidence="2" type="ORF">ATZ35_16260</name>
</gene>
<dbReference type="SUPFAM" id="SSF55729">
    <property type="entry name" value="Acyl-CoA N-acyltransferases (Nat)"/>
    <property type="match status" value="1"/>
</dbReference>
<dbReference type="Proteomes" id="UP000067523">
    <property type="component" value="Chromosome"/>
</dbReference>
<dbReference type="PANTHER" id="PTHR43451:SF1">
    <property type="entry name" value="ACETYLTRANSFERASE"/>
    <property type="match status" value="1"/>
</dbReference>
<accession>A0A0U2VZ92</accession>
<protein>
    <recommendedName>
        <fullName evidence="1">N-acetyltransferase domain-containing protein</fullName>
    </recommendedName>
</protein>